<dbReference type="Proteomes" id="UP001165565">
    <property type="component" value="Unassembled WGS sequence"/>
</dbReference>
<evidence type="ECO:0000313" key="2">
    <source>
        <dbReference type="EMBL" id="MCW6535959.1"/>
    </source>
</evidence>
<dbReference type="AlphaFoldDB" id="A0AA41ZFJ7"/>
<sequence>MQDQPEPREILATVAAFLRDTVVPESRPRTAFHARVAANAIDLVSRQITLAGTSDAAERARLVQLLGEDLPLAEANEALADRIAEGAVGPATPGLMEHLLATTLAKLAVDQPTYSGYRAALADAPVAKD</sequence>
<reference evidence="2" key="1">
    <citation type="submission" date="2022-06" db="EMBL/GenBank/DDBJ databases">
        <title>Sphingomonas sp. nov. isolated from rhizosphere soil of tomato.</title>
        <authorList>
            <person name="Dong H."/>
            <person name="Gao R."/>
        </authorList>
    </citation>
    <scope>NUCLEOTIDE SEQUENCE</scope>
    <source>
        <strain evidence="2">MMSM24</strain>
    </source>
</reference>
<protein>
    <submittedName>
        <fullName evidence="2">DUF6285 domain-containing protein</fullName>
    </submittedName>
</protein>
<dbReference type="Pfam" id="PF19802">
    <property type="entry name" value="DUF6285"/>
    <property type="match status" value="1"/>
</dbReference>
<feature type="domain" description="DUF6285" evidence="1">
    <location>
        <begin position="24"/>
        <end position="114"/>
    </location>
</feature>
<evidence type="ECO:0000259" key="1">
    <source>
        <dbReference type="Pfam" id="PF19802"/>
    </source>
</evidence>
<gene>
    <name evidence="2" type="ORF">NEE01_14335</name>
</gene>
<dbReference type="RefSeq" id="WP_179514950.1">
    <property type="nucleotide sequence ID" value="NZ_JANFAV010000010.1"/>
</dbReference>
<comment type="caution">
    <text evidence="2">The sequence shown here is derived from an EMBL/GenBank/DDBJ whole genome shotgun (WGS) entry which is preliminary data.</text>
</comment>
<dbReference type="InterPro" id="IPR046252">
    <property type="entry name" value="DUF6285"/>
</dbReference>
<accession>A0AA41ZFJ7</accession>
<evidence type="ECO:0000313" key="3">
    <source>
        <dbReference type="Proteomes" id="UP001165565"/>
    </source>
</evidence>
<organism evidence="2 3">
    <name type="scientific">Sphingomonas lycopersici</name>
    <dbReference type="NCBI Taxonomy" id="2951807"/>
    <lineage>
        <taxon>Bacteria</taxon>
        <taxon>Pseudomonadati</taxon>
        <taxon>Pseudomonadota</taxon>
        <taxon>Alphaproteobacteria</taxon>
        <taxon>Sphingomonadales</taxon>
        <taxon>Sphingomonadaceae</taxon>
        <taxon>Sphingomonas</taxon>
    </lineage>
</organism>
<keyword evidence="3" id="KW-1185">Reference proteome</keyword>
<name>A0AA41ZFJ7_9SPHN</name>
<dbReference type="EMBL" id="JANFAV010000010">
    <property type="protein sequence ID" value="MCW6535959.1"/>
    <property type="molecule type" value="Genomic_DNA"/>
</dbReference>
<proteinExistence type="predicted"/>